<evidence type="ECO:0000256" key="2">
    <source>
        <dbReference type="SAM" id="Coils"/>
    </source>
</evidence>
<dbReference type="PANTHER" id="PTHR30329">
    <property type="entry name" value="STATOR ELEMENT OF FLAGELLAR MOTOR COMPLEX"/>
    <property type="match status" value="1"/>
</dbReference>
<evidence type="ECO:0000259" key="4">
    <source>
        <dbReference type="PROSITE" id="PS51123"/>
    </source>
</evidence>
<reference evidence="5" key="1">
    <citation type="submission" date="2020-02" db="EMBL/GenBank/DDBJ databases">
        <authorList>
            <person name="Meier V. D."/>
        </authorList>
    </citation>
    <scope>NUCLEOTIDE SEQUENCE</scope>
    <source>
        <strain evidence="5">AVDCRST_MAG56</strain>
    </source>
</reference>
<feature type="domain" description="OmpA-like" evidence="4">
    <location>
        <begin position="206"/>
        <end position="329"/>
    </location>
</feature>
<name>A0A6J4I5Z4_9SPHI</name>
<dbReference type="Pfam" id="PF00691">
    <property type="entry name" value="OmpA"/>
    <property type="match status" value="1"/>
</dbReference>
<accession>A0A6J4I5Z4</accession>
<keyword evidence="2" id="KW-0175">Coiled coil</keyword>
<dbReference type="CDD" id="cd07185">
    <property type="entry name" value="OmpA_C-like"/>
    <property type="match status" value="1"/>
</dbReference>
<evidence type="ECO:0000256" key="3">
    <source>
        <dbReference type="SAM" id="Phobius"/>
    </source>
</evidence>
<dbReference type="EMBL" id="CADCTQ010000140">
    <property type="protein sequence ID" value="CAA9242514.1"/>
    <property type="molecule type" value="Genomic_DNA"/>
</dbReference>
<organism evidence="5">
    <name type="scientific">uncultured Cytophagales bacterium</name>
    <dbReference type="NCBI Taxonomy" id="158755"/>
    <lineage>
        <taxon>Bacteria</taxon>
        <taxon>Pseudomonadati</taxon>
        <taxon>Bacteroidota</taxon>
        <taxon>Sphingobacteriia</taxon>
        <taxon>Sphingobacteriales</taxon>
        <taxon>environmental samples</taxon>
    </lineage>
</organism>
<dbReference type="InterPro" id="IPR006665">
    <property type="entry name" value="OmpA-like"/>
</dbReference>
<gene>
    <name evidence="5" type="ORF">AVDCRST_MAG56-1478</name>
</gene>
<feature type="coiled-coil region" evidence="2">
    <location>
        <begin position="153"/>
        <end position="187"/>
    </location>
</feature>
<dbReference type="AlphaFoldDB" id="A0A6J4I5Z4"/>
<protein>
    <submittedName>
        <fullName evidence="5">OmpA domain protein</fullName>
    </submittedName>
</protein>
<keyword evidence="3" id="KW-0812">Transmembrane</keyword>
<dbReference type="InterPro" id="IPR036737">
    <property type="entry name" value="OmpA-like_sf"/>
</dbReference>
<dbReference type="Gene3D" id="3.30.1330.60">
    <property type="entry name" value="OmpA-like domain"/>
    <property type="match status" value="1"/>
</dbReference>
<keyword evidence="3" id="KW-1133">Transmembrane helix</keyword>
<dbReference type="SUPFAM" id="SSF103088">
    <property type="entry name" value="OmpA-like"/>
    <property type="match status" value="1"/>
</dbReference>
<dbReference type="Gene3D" id="1.10.287.1490">
    <property type="match status" value="1"/>
</dbReference>
<sequence>MHPTHSTLKKISTYAFIFVVVLLGGQLLTSCVTARRHERLQAQYNALAADTVRLAQERRSFGEDRRRLQAQIDQLTAETTKLKADSAESGTLYRRNKALLDDLFEKYERLDKSYNQLLSNSSVEAGRLASNLSEKEKQLLTMEQNLLTSKAQVDKLNVDLQAREQRVQELEKILADKEKAVNDLRTRVSNALLGFKEGDLTVDIRNGKVYVSLAEQLLFKSGSYSVDPRGVDALKKLANVLKSQQDVNVLVEGHTDDVPIAGSINGVKNNWDLSVMRATSIVDVLVKNGVNPGKLTAAGRGEFVPVAQGKTPEARQKNRRTEIILTPNLDELFQLLGSN</sequence>
<keyword evidence="1 3" id="KW-0472">Membrane</keyword>
<proteinExistence type="predicted"/>
<evidence type="ECO:0000313" key="5">
    <source>
        <dbReference type="EMBL" id="CAA9242514.1"/>
    </source>
</evidence>
<dbReference type="InterPro" id="IPR050330">
    <property type="entry name" value="Bact_OuterMem_StrucFunc"/>
</dbReference>
<feature type="transmembrane region" description="Helical" evidence="3">
    <location>
        <begin position="12"/>
        <end position="34"/>
    </location>
</feature>
<feature type="coiled-coil region" evidence="2">
    <location>
        <begin position="58"/>
        <end position="120"/>
    </location>
</feature>
<dbReference type="PANTHER" id="PTHR30329:SF21">
    <property type="entry name" value="LIPOPROTEIN YIAD-RELATED"/>
    <property type="match status" value="1"/>
</dbReference>
<dbReference type="GO" id="GO:0016020">
    <property type="term" value="C:membrane"/>
    <property type="evidence" value="ECO:0007669"/>
    <property type="project" value="UniProtKB-UniRule"/>
</dbReference>
<evidence type="ECO:0000256" key="1">
    <source>
        <dbReference type="PROSITE-ProRule" id="PRU00473"/>
    </source>
</evidence>
<dbReference type="PROSITE" id="PS51123">
    <property type="entry name" value="OMPA_2"/>
    <property type="match status" value="1"/>
</dbReference>